<evidence type="ECO:0000313" key="4">
    <source>
        <dbReference type="Proteomes" id="UP000441523"/>
    </source>
</evidence>
<gene>
    <name evidence="3" type="ORF">F6X51_27410</name>
</gene>
<sequence>MAEDAEQNALESLTAKIASAYFSHNHAQPAELLDLIRSVHGTLLKLASMGVSEPKPLPKLTAAAIRRSIAPDYLISFEDGKRYKALRRHLIGRGLTPEMYRAKWGLPSDYPMVTSSYSAHRAELARSIGLGKSRRGNSETDLHRAAQVESPEERSADARTSEEGADAITREPFEDDGVHE</sequence>
<dbReference type="Gene3D" id="1.10.10.1550">
    <property type="entry name" value="ROS/MUCR transcriptional regulator protein"/>
    <property type="match status" value="1"/>
</dbReference>
<comment type="similarity">
    <text evidence="1">Belongs to the ros/MucR family.</text>
</comment>
<dbReference type="GO" id="GO:0003677">
    <property type="term" value="F:DNA binding"/>
    <property type="evidence" value="ECO:0007669"/>
    <property type="project" value="InterPro"/>
</dbReference>
<feature type="compositionally biased region" description="Basic and acidic residues" evidence="2">
    <location>
        <begin position="136"/>
        <end position="180"/>
    </location>
</feature>
<reference evidence="3 4" key="1">
    <citation type="submission" date="2019-09" db="EMBL/GenBank/DDBJ databases">
        <title>YIM 132548 draft genome.</title>
        <authorList>
            <person name="Jiang L."/>
        </authorList>
    </citation>
    <scope>NUCLEOTIDE SEQUENCE [LARGE SCALE GENOMIC DNA]</scope>
    <source>
        <strain evidence="3 4">YIM 132548</strain>
    </source>
</reference>
<dbReference type="AlphaFoldDB" id="A0A6N6MEV1"/>
<feature type="region of interest" description="Disordered" evidence="2">
    <location>
        <begin position="130"/>
        <end position="180"/>
    </location>
</feature>
<dbReference type="GO" id="GO:0008270">
    <property type="term" value="F:zinc ion binding"/>
    <property type="evidence" value="ECO:0007669"/>
    <property type="project" value="InterPro"/>
</dbReference>
<dbReference type="RefSeq" id="WP_150967239.1">
    <property type="nucleotide sequence ID" value="NZ_VZZJ01000063.1"/>
</dbReference>
<evidence type="ECO:0000256" key="1">
    <source>
        <dbReference type="ARBA" id="ARBA00007031"/>
    </source>
</evidence>
<dbReference type="Proteomes" id="UP000441523">
    <property type="component" value="Unassembled WGS sequence"/>
</dbReference>
<dbReference type="InterPro" id="IPR041920">
    <property type="entry name" value="ROS/MUCR_sf"/>
</dbReference>
<evidence type="ECO:0000256" key="2">
    <source>
        <dbReference type="SAM" id="MobiDB-lite"/>
    </source>
</evidence>
<dbReference type="InterPro" id="IPR008807">
    <property type="entry name" value="ROS_MUCR"/>
</dbReference>
<protein>
    <submittedName>
        <fullName evidence="3">MucR family transcriptional regulator</fullName>
    </submittedName>
</protein>
<dbReference type="Pfam" id="PF05443">
    <property type="entry name" value="ROS_MUCR"/>
    <property type="match status" value="1"/>
</dbReference>
<comment type="caution">
    <text evidence="3">The sequence shown here is derived from an EMBL/GenBank/DDBJ whole genome shotgun (WGS) entry which is preliminary data.</text>
</comment>
<dbReference type="GO" id="GO:0006355">
    <property type="term" value="P:regulation of DNA-templated transcription"/>
    <property type="evidence" value="ECO:0007669"/>
    <property type="project" value="InterPro"/>
</dbReference>
<evidence type="ECO:0000313" key="3">
    <source>
        <dbReference type="EMBL" id="KAB1067894.1"/>
    </source>
</evidence>
<organism evidence="3 4">
    <name type="scientific">Methylobacterium planeticum</name>
    <dbReference type="NCBI Taxonomy" id="2615211"/>
    <lineage>
        <taxon>Bacteria</taxon>
        <taxon>Pseudomonadati</taxon>
        <taxon>Pseudomonadota</taxon>
        <taxon>Alphaproteobacteria</taxon>
        <taxon>Hyphomicrobiales</taxon>
        <taxon>Methylobacteriaceae</taxon>
        <taxon>Methylobacterium</taxon>
    </lineage>
</organism>
<keyword evidence="4" id="KW-1185">Reference proteome</keyword>
<proteinExistence type="inferred from homology"/>
<accession>A0A6N6MEV1</accession>
<name>A0A6N6MEV1_9HYPH</name>
<dbReference type="EMBL" id="VZZJ01000063">
    <property type="protein sequence ID" value="KAB1067894.1"/>
    <property type="molecule type" value="Genomic_DNA"/>
</dbReference>